<reference evidence="4" key="2">
    <citation type="submission" date="2020-09" db="EMBL/GenBank/DDBJ databases">
        <authorList>
            <person name="Sun Q."/>
            <person name="Kim S."/>
        </authorList>
    </citation>
    <scope>NUCLEOTIDE SEQUENCE</scope>
    <source>
        <strain evidence="4">KCTC 23430</strain>
    </source>
</reference>
<name>A0A918XHX8_9GAMM</name>
<dbReference type="GO" id="GO:0051287">
    <property type="term" value="F:NAD binding"/>
    <property type="evidence" value="ECO:0007669"/>
    <property type="project" value="InterPro"/>
</dbReference>
<evidence type="ECO:0000313" key="4">
    <source>
        <dbReference type="EMBL" id="GHD31462.1"/>
    </source>
</evidence>
<comment type="caution">
    <text evidence="4">The sequence shown here is derived from an EMBL/GenBank/DDBJ whole genome shotgun (WGS) entry which is preliminary data.</text>
</comment>
<dbReference type="EMBL" id="BMYM01000001">
    <property type="protein sequence ID" value="GHD31462.1"/>
    <property type="molecule type" value="Genomic_DNA"/>
</dbReference>
<protein>
    <submittedName>
        <fullName evidence="4">2-hydroxyacid dehydrogenase</fullName>
    </submittedName>
</protein>
<keyword evidence="5" id="KW-1185">Reference proteome</keyword>
<keyword evidence="2" id="KW-0520">NAD</keyword>
<dbReference type="Proteomes" id="UP000644693">
    <property type="component" value="Unassembled WGS sequence"/>
</dbReference>
<evidence type="ECO:0000256" key="2">
    <source>
        <dbReference type="ARBA" id="ARBA00023027"/>
    </source>
</evidence>
<dbReference type="Pfam" id="PF02826">
    <property type="entry name" value="2-Hacid_dh_C"/>
    <property type="match status" value="1"/>
</dbReference>
<dbReference type="PANTHER" id="PTHR43333:SF1">
    <property type="entry name" value="D-ISOMER SPECIFIC 2-HYDROXYACID DEHYDROGENASE NAD-BINDING DOMAIN-CONTAINING PROTEIN"/>
    <property type="match status" value="1"/>
</dbReference>
<dbReference type="GO" id="GO:0016491">
    <property type="term" value="F:oxidoreductase activity"/>
    <property type="evidence" value="ECO:0007669"/>
    <property type="project" value="UniProtKB-KW"/>
</dbReference>
<dbReference type="CDD" id="cd05300">
    <property type="entry name" value="2-Hacid_dh_1"/>
    <property type="match status" value="1"/>
</dbReference>
<proteinExistence type="predicted"/>
<accession>A0A918XHX8</accession>
<reference evidence="4" key="1">
    <citation type="journal article" date="2014" name="Int. J. Syst. Evol. Microbiol.">
        <title>Complete genome sequence of Corynebacterium casei LMG S-19264T (=DSM 44701T), isolated from a smear-ripened cheese.</title>
        <authorList>
            <consortium name="US DOE Joint Genome Institute (JGI-PGF)"/>
            <person name="Walter F."/>
            <person name="Albersmeier A."/>
            <person name="Kalinowski J."/>
            <person name="Ruckert C."/>
        </authorList>
    </citation>
    <scope>NUCLEOTIDE SEQUENCE</scope>
    <source>
        <strain evidence="4">KCTC 23430</strain>
    </source>
</reference>
<keyword evidence="1" id="KW-0560">Oxidoreductase</keyword>
<dbReference type="Gene3D" id="3.40.50.720">
    <property type="entry name" value="NAD(P)-binding Rossmann-like Domain"/>
    <property type="match status" value="2"/>
</dbReference>
<organism evidence="4 5">
    <name type="scientific">Parahalioglobus pacificus</name>
    <dbReference type="NCBI Taxonomy" id="930806"/>
    <lineage>
        <taxon>Bacteria</taxon>
        <taxon>Pseudomonadati</taxon>
        <taxon>Pseudomonadota</taxon>
        <taxon>Gammaproteobacteria</taxon>
        <taxon>Cellvibrionales</taxon>
        <taxon>Halieaceae</taxon>
        <taxon>Parahalioglobus</taxon>
    </lineage>
</organism>
<dbReference type="PANTHER" id="PTHR43333">
    <property type="entry name" value="2-HACID_DH_C DOMAIN-CONTAINING PROTEIN"/>
    <property type="match status" value="1"/>
</dbReference>
<dbReference type="InterPro" id="IPR036291">
    <property type="entry name" value="NAD(P)-bd_dom_sf"/>
</dbReference>
<gene>
    <name evidence="4" type="ORF">GCM10007053_14540</name>
</gene>
<sequence>MHNVVLLAAPDSALAQALAVRNLPDIHLQVYAPAAVPEEVLAEAEVIVGAPDHIVPLVRGAQRLRWVQSTWAGVTPLLQNGEPPYQLTALKAVFGDVMSEYVLGWLLALERRVLVHSRSKRWLTGRESSVRGKRMGIMGTGSIGTVVAQRANAFGIECVGLNRDGRTVSGFERCYATSDRLSFATGLDYLVGLMPHTPDTDALVDAVLLAQLAPTAIFINAGRANAVSHGDLVSALEDGRLRAAVLDVLPDEPLSSSDPLWSVENLHITSHTAAPTADAMIVDVFADNYQRYVSGQPLAHLVDFARGY</sequence>
<evidence type="ECO:0000259" key="3">
    <source>
        <dbReference type="Pfam" id="PF02826"/>
    </source>
</evidence>
<dbReference type="InterPro" id="IPR006140">
    <property type="entry name" value="D-isomer_DH_NAD-bd"/>
</dbReference>
<dbReference type="RefSeq" id="WP_189476708.1">
    <property type="nucleotide sequence ID" value="NZ_BMYM01000001.1"/>
</dbReference>
<evidence type="ECO:0000256" key="1">
    <source>
        <dbReference type="ARBA" id="ARBA00023002"/>
    </source>
</evidence>
<dbReference type="AlphaFoldDB" id="A0A918XHX8"/>
<dbReference type="SUPFAM" id="SSF51735">
    <property type="entry name" value="NAD(P)-binding Rossmann-fold domains"/>
    <property type="match status" value="1"/>
</dbReference>
<evidence type="ECO:0000313" key="5">
    <source>
        <dbReference type="Proteomes" id="UP000644693"/>
    </source>
</evidence>
<feature type="domain" description="D-isomer specific 2-hydroxyacid dehydrogenase NAD-binding" evidence="3">
    <location>
        <begin position="117"/>
        <end position="273"/>
    </location>
</feature>